<evidence type="ECO:0000313" key="1">
    <source>
        <dbReference type="EMBL" id="MFM0008259.1"/>
    </source>
</evidence>
<dbReference type="RefSeq" id="WP_408183230.1">
    <property type="nucleotide sequence ID" value="NZ_JAQQEZ010000090.1"/>
</dbReference>
<organism evidence="1 2">
    <name type="scientific">Paraburkholderia dipogonis</name>
    <dbReference type="NCBI Taxonomy" id="1211383"/>
    <lineage>
        <taxon>Bacteria</taxon>
        <taxon>Pseudomonadati</taxon>
        <taxon>Pseudomonadota</taxon>
        <taxon>Betaproteobacteria</taxon>
        <taxon>Burkholderiales</taxon>
        <taxon>Burkholderiaceae</taxon>
        <taxon>Paraburkholderia</taxon>
    </lineage>
</organism>
<evidence type="ECO:0000313" key="2">
    <source>
        <dbReference type="Proteomes" id="UP001629230"/>
    </source>
</evidence>
<dbReference type="Proteomes" id="UP001629230">
    <property type="component" value="Unassembled WGS sequence"/>
</dbReference>
<gene>
    <name evidence="1" type="ORF">PQR57_46075</name>
</gene>
<protein>
    <submittedName>
        <fullName evidence="1">Uncharacterized protein</fullName>
    </submittedName>
</protein>
<keyword evidence="2" id="KW-1185">Reference proteome</keyword>
<sequence>MSRKFILSSDERYQVPGTVVVDIEHFIDPDQRFVATDVARVNALGVGERIDLGDGRAVERAE</sequence>
<proteinExistence type="predicted"/>
<dbReference type="EMBL" id="JAQQEZ010000090">
    <property type="protein sequence ID" value="MFM0008259.1"/>
    <property type="molecule type" value="Genomic_DNA"/>
</dbReference>
<accession>A0ABW9B9A3</accession>
<comment type="caution">
    <text evidence="1">The sequence shown here is derived from an EMBL/GenBank/DDBJ whole genome shotgun (WGS) entry which is preliminary data.</text>
</comment>
<name>A0ABW9B9A3_9BURK</name>
<reference evidence="1 2" key="1">
    <citation type="journal article" date="2024" name="Chem. Sci.">
        <title>Discovery of megapolipeptins by genome mining of a Burkholderiales bacteria collection.</title>
        <authorList>
            <person name="Paulo B.S."/>
            <person name="Recchia M.J.J."/>
            <person name="Lee S."/>
            <person name="Fergusson C.H."/>
            <person name="Romanowski S.B."/>
            <person name="Hernandez A."/>
            <person name="Krull N."/>
            <person name="Liu D.Y."/>
            <person name="Cavanagh H."/>
            <person name="Bos A."/>
            <person name="Gray C.A."/>
            <person name="Murphy B.T."/>
            <person name="Linington R.G."/>
            <person name="Eustaquio A.S."/>
        </authorList>
    </citation>
    <scope>NUCLEOTIDE SEQUENCE [LARGE SCALE GENOMIC DNA]</scope>
    <source>
        <strain evidence="1 2">RL17-350-BIC-A</strain>
    </source>
</reference>